<dbReference type="Gene3D" id="2.130.10.10">
    <property type="entry name" value="YVTN repeat-like/Quinoprotein amine dehydrogenase"/>
    <property type="match status" value="1"/>
</dbReference>
<evidence type="ECO:0000313" key="3">
    <source>
        <dbReference type="Proteomes" id="UP000800096"/>
    </source>
</evidence>
<feature type="compositionally biased region" description="Low complexity" evidence="1">
    <location>
        <begin position="72"/>
        <end position="92"/>
    </location>
</feature>
<accession>A0A6A5Q8S8</accession>
<dbReference type="PANTHER" id="PTHR13211">
    <property type="entry name" value="TELOMERASE CAJAL BODY PROTEIN 1"/>
    <property type="match status" value="1"/>
</dbReference>
<dbReference type="EMBL" id="ML979142">
    <property type="protein sequence ID" value="KAF1911843.1"/>
    <property type="molecule type" value="Genomic_DNA"/>
</dbReference>
<gene>
    <name evidence="2" type="ORF">BDU57DRAFT_523881</name>
</gene>
<proteinExistence type="predicted"/>
<feature type="region of interest" description="Disordered" evidence="1">
    <location>
        <begin position="1"/>
        <end position="94"/>
    </location>
</feature>
<evidence type="ECO:0000313" key="2">
    <source>
        <dbReference type="EMBL" id="KAF1911843.1"/>
    </source>
</evidence>
<dbReference type="InterPro" id="IPR051150">
    <property type="entry name" value="SWT21/TCAB1_mRNA_Telomere"/>
</dbReference>
<organism evidence="2 3">
    <name type="scientific">Ampelomyces quisqualis</name>
    <name type="common">Powdery mildew agent</name>
    <dbReference type="NCBI Taxonomy" id="50730"/>
    <lineage>
        <taxon>Eukaryota</taxon>
        <taxon>Fungi</taxon>
        <taxon>Dikarya</taxon>
        <taxon>Ascomycota</taxon>
        <taxon>Pezizomycotina</taxon>
        <taxon>Dothideomycetes</taxon>
        <taxon>Pleosporomycetidae</taxon>
        <taxon>Pleosporales</taxon>
        <taxon>Pleosporineae</taxon>
        <taxon>Phaeosphaeriaceae</taxon>
        <taxon>Ampelomyces</taxon>
    </lineage>
</organism>
<dbReference type="InterPro" id="IPR036322">
    <property type="entry name" value="WD40_repeat_dom_sf"/>
</dbReference>
<evidence type="ECO:0000256" key="1">
    <source>
        <dbReference type="SAM" id="MobiDB-lite"/>
    </source>
</evidence>
<dbReference type="Proteomes" id="UP000800096">
    <property type="component" value="Unassembled WGS sequence"/>
</dbReference>
<reference evidence="2" key="1">
    <citation type="journal article" date="2020" name="Stud. Mycol.">
        <title>101 Dothideomycetes genomes: a test case for predicting lifestyles and emergence of pathogens.</title>
        <authorList>
            <person name="Haridas S."/>
            <person name="Albert R."/>
            <person name="Binder M."/>
            <person name="Bloem J."/>
            <person name="Labutti K."/>
            <person name="Salamov A."/>
            <person name="Andreopoulos B."/>
            <person name="Baker S."/>
            <person name="Barry K."/>
            <person name="Bills G."/>
            <person name="Bluhm B."/>
            <person name="Cannon C."/>
            <person name="Castanera R."/>
            <person name="Culley D."/>
            <person name="Daum C."/>
            <person name="Ezra D."/>
            <person name="Gonzalez J."/>
            <person name="Henrissat B."/>
            <person name="Kuo A."/>
            <person name="Liang C."/>
            <person name="Lipzen A."/>
            <person name="Lutzoni F."/>
            <person name="Magnuson J."/>
            <person name="Mondo S."/>
            <person name="Nolan M."/>
            <person name="Ohm R."/>
            <person name="Pangilinan J."/>
            <person name="Park H.-J."/>
            <person name="Ramirez L."/>
            <person name="Alfaro M."/>
            <person name="Sun H."/>
            <person name="Tritt A."/>
            <person name="Yoshinaga Y."/>
            <person name="Zwiers L.-H."/>
            <person name="Turgeon B."/>
            <person name="Goodwin S."/>
            <person name="Spatafora J."/>
            <person name="Crous P."/>
            <person name="Grigoriev I."/>
        </authorList>
    </citation>
    <scope>NUCLEOTIDE SEQUENCE</scope>
    <source>
        <strain evidence="2">HMLAC05119</strain>
    </source>
</reference>
<sequence>MNKPSLSAHCLASTRVLDQSQEEQEPENGGNEDACEAEESTEKGPLHEEQGIRIELEIRQRGRDQETHSQASGTESDSTSETSSDDGSTGSSHRLDVHNYTSCIQETQLSPDGTCIFTSDLNRSFSVYPVDTSIQAKDSPRPLKPYSQLTSSDPIWAFAANPHFDVNDANSTHVLISRRDRYITLHNALWDVNNPNPTTSPDKPVNIATPLTCYKLVNPLTEAVSAPLSLVYTHSGTHFFASHQNAIATFDLEHPSAPIHTIPTIPATRTKLKGGGRGFKGWITALSLSPPSTFASGGMLAAGARTRHVGIYDALSGQEVTTFELPRPTTRPTAPPRDALGDGVASLRHSPCGAYLYVAERMSDALLIYDVRNFRAALAYCACRTARTKQKLGFDVWGAGASVHDVGARAHEVWAGGTDGMVRVWRDPYLKEGAVQPDEVVQIGDGSMPVVGTMVHQSGSVLVAACGRLELEDDADAARGMGRRRGGQGKPKYREWGSLDIMGLT</sequence>
<name>A0A6A5Q8S8_AMPQU</name>
<dbReference type="PANTHER" id="PTHR13211:SF0">
    <property type="entry name" value="TELOMERASE CAJAL BODY PROTEIN 1"/>
    <property type="match status" value="1"/>
</dbReference>
<keyword evidence="3" id="KW-1185">Reference proteome</keyword>
<dbReference type="OrthoDB" id="239865at2759"/>
<dbReference type="InterPro" id="IPR015943">
    <property type="entry name" value="WD40/YVTN_repeat-like_dom_sf"/>
</dbReference>
<dbReference type="SUPFAM" id="SSF50978">
    <property type="entry name" value="WD40 repeat-like"/>
    <property type="match status" value="1"/>
</dbReference>
<dbReference type="AlphaFoldDB" id="A0A6A5Q8S8"/>
<feature type="compositionally biased region" description="Basic and acidic residues" evidence="1">
    <location>
        <begin position="40"/>
        <end position="67"/>
    </location>
</feature>
<protein>
    <submittedName>
        <fullName evidence="2">WD40-repeat-containing domain protein</fullName>
    </submittedName>
</protein>